<reference evidence="3 4" key="1">
    <citation type="submission" date="2020-08" db="EMBL/GenBank/DDBJ databases">
        <title>Genome public.</title>
        <authorList>
            <person name="Liu C."/>
            <person name="Sun Q."/>
        </authorList>
    </citation>
    <scope>NUCLEOTIDE SEQUENCE [LARGE SCALE GENOMIC DNA]</scope>
    <source>
        <strain evidence="3 4">BX4</strain>
    </source>
</reference>
<name>A0ABR7F4Y9_9FIRM</name>
<accession>A0ABR7F4Y9</accession>
<gene>
    <name evidence="3" type="ORF">H8S00_11900</name>
</gene>
<proteinExistence type="predicted"/>
<keyword evidence="4" id="KW-1185">Reference proteome</keyword>
<feature type="signal peptide" evidence="1">
    <location>
        <begin position="1"/>
        <end position="23"/>
    </location>
</feature>
<dbReference type="Pfam" id="PF22815">
    <property type="entry name" value="CatAgl_D1"/>
    <property type="match status" value="1"/>
</dbReference>
<evidence type="ECO:0000256" key="1">
    <source>
        <dbReference type="SAM" id="SignalP"/>
    </source>
</evidence>
<dbReference type="Proteomes" id="UP000597877">
    <property type="component" value="Unassembled WGS sequence"/>
</dbReference>
<dbReference type="RefSeq" id="WP_021952523.1">
    <property type="nucleotide sequence ID" value="NZ_JACOOZ010000009.1"/>
</dbReference>
<feature type="chain" id="PRO_5046934167" description="CBM6/CBM35/CBM36-like 1 domain-containing protein" evidence="1">
    <location>
        <begin position="24"/>
        <end position="104"/>
    </location>
</feature>
<evidence type="ECO:0000313" key="3">
    <source>
        <dbReference type="EMBL" id="MBC5668673.1"/>
    </source>
</evidence>
<evidence type="ECO:0000259" key="2">
    <source>
        <dbReference type="Pfam" id="PF22815"/>
    </source>
</evidence>
<organism evidence="3 4">
    <name type="scientific">Eubacterium segne</name>
    <dbReference type="NCBI Taxonomy" id="2763045"/>
    <lineage>
        <taxon>Bacteria</taxon>
        <taxon>Bacillati</taxon>
        <taxon>Bacillota</taxon>
        <taxon>Clostridia</taxon>
        <taxon>Eubacteriales</taxon>
        <taxon>Eubacteriaceae</taxon>
        <taxon>Eubacterium</taxon>
    </lineage>
</organism>
<comment type="caution">
    <text evidence="3">The sequence shown here is derived from an EMBL/GenBank/DDBJ whole genome shotgun (WGS) entry which is preliminary data.</text>
</comment>
<evidence type="ECO:0000313" key="4">
    <source>
        <dbReference type="Proteomes" id="UP000597877"/>
    </source>
</evidence>
<feature type="domain" description="CBM6/CBM35/CBM36-like 1" evidence="2">
    <location>
        <begin position="56"/>
        <end position="100"/>
    </location>
</feature>
<dbReference type="EMBL" id="JACOOZ010000009">
    <property type="protein sequence ID" value="MBC5668673.1"/>
    <property type="molecule type" value="Genomic_DNA"/>
</dbReference>
<sequence>MMIKKIMACIMSVCMFMSIICTENISTAKGAESTTVYFLATSEWSEVNAYVYGNAEAASTNAEVLAKSRTYRTDIQSEASGRQGVKLKNNGDYVEFTLQKPDIF</sequence>
<dbReference type="InterPro" id="IPR033801">
    <property type="entry name" value="CBM6-CBM35-CBM36-like_1"/>
</dbReference>
<keyword evidence="1" id="KW-0732">Signal</keyword>
<protein>
    <recommendedName>
        <fullName evidence="2">CBM6/CBM35/CBM36-like 1 domain-containing protein</fullName>
    </recommendedName>
</protein>